<dbReference type="EMBL" id="AKWM02000024">
    <property type="protein sequence ID" value="EKS01079.1"/>
    <property type="molecule type" value="Genomic_DNA"/>
</dbReference>
<gene>
    <name evidence="1" type="ORF">LEP1GSC125_3848</name>
</gene>
<dbReference type="Proteomes" id="UP000001343">
    <property type="component" value="Unassembled WGS sequence"/>
</dbReference>
<comment type="caution">
    <text evidence="1">The sequence shown here is derived from an EMBL/GenBank/DDBJ whole genome shotgun (WGS) entry which is preliminary data.</text>
</comment>
<dbReference type="AlphaFoldDB" id="A0AA87MRL0"/>
<organism evidence="1 2">
    <name type="scientific">Leptospira mayottensis 200901122</name>
    <dbReference type="NCBI Taxonomy" id="1193010"/>
    <lineage>
        <taxon>Bacteria</taxon>
        <taxon>Pseudomonadati</taxon>
        <taxon>Spirochaetota</taxon>
        <taxon>Spirochaetia</taxon>
        <taxon>Leptospirales</taxon>
        <taxon>Leptospiraceae</taxon>
        <taxon>Leptospira</taxon>
    </lineage>
</organism>
<evidence type="ECO:0000313" key="2">
    <source>
        <dbReference type="Proteomes" id="UP000001343"/>
    </source>
</evidence>
<evidence type="ECO:0000313" key="1">
    <source>
        <dbReference type="EMBL" id="EKS01079.1"/>
    </source>
</evidence>
<protein>
    <submittedName>
        <fullName evidence="1">Uncharacterized protein</fullName>
    </submittedName>
</protein>
<proteinExistence type="predicted"/>
<reference evidence="1 2" key="1">
    <citation type="journal article" date="2014" name="Int. J. Syst. Evol. Microbiol.">
        <title>Leptospira mayottensis sp. nov., a pathogenic species of the genus Leptospira isolated from humans.</title>
        <authorList>
            <person name="Bourhy P."/>
            <person name="Collet L."/>
            <person name="Brisse S."/>
            <person name="Picardeau M."/>
        </authorList>
    </citation>
    <scope>NUCLEOTIDE SEQUENCE [LARGE SCALE GENOMIC DNA]</scope>
    <source>
        <strain evidence="1 2">200901122</strain>
    </source>
</reference>
<name>A0AA87MRL0_9LEPT</name>
<sequence length="42" mass="5016">MIFPLVKNIYDKLSEIRITSVNLYLKAFMKRGFSLLQNLKRI</sequence>
<accession>A0AA87MRL0</accession>